<dbReference type="Proteomes" id="UP001501444">
    <property type="component" value="Unassembled WGS sequence"/>
</dbReference>
<evidence type="ECO:0000313" key="2">
    <source>
        <dbReference type="EMBL" id="GAA2368117.1"/>
    </source>
</evidence>
<protein>
    <recommendedName>
        <fullName evidence="4">DUF2637 domain-containing protein</fullName>
    </recommendedName>
</protein>
<dbReference type="EMBL" id="BAAARV010000067">
    <property type="protein sequence ID" value="GAA2368117.1"/>
    <property type="molecule type" value="Genomic_DNA"/>
</dbReference>
<accession>A0ABN3H3H7</accession>
<evidence type="ECO:0000313" key="3">
    <source>
        <dbReference type="Proteomes" id="UP001501444"/>
    </source>
</evidence>
<keyword evidence="1" id="KW-1133">Transmembrane helix</keyword>
<gene>
    <name evidence="2" type="ORF">GCM10010170_067900</name>
</gene>
<name>A0ABN3H3H7_9ACTN</name>
<dbReference type="Pfam" id="PF10935">
    <property type="entry name" value="DUF2637"/>
    <property type="match status" value="1"/>
</dbReference>
<organism evidence="2 3">
    <name type="scientific">Dactylosporangium salmoneum</name>
    <dbReference type="NCBI Taxonomy" id="53361"/>
    <lineage>
        <taxon>Bacteria</taxon>
        <taxon>Bacillati</taxon>
        <taxon>Actinomycetota</taxon>
        <taxon>Actinomycetes</taxon>
        <taxon>Micromonosporales</taxon>
        <taxon>Micromonosporaceae</taxon>
        <taxon>Dactylosporangium</taxon>
    </lineage>
</organism>
<keyword evidence="1" id="KW-0812">Transmembrane</keyword>
<evidence type="ECO:0008006" key="4">
    <source>
        <dbReference type="Google" id="ProtNLM"/>
    </source>
</evidence>
<feature type="transmembrane region" description="Helical" evidence="1">
    <location>
        <begin position="42"/>
        <end position="62"/>
    </location>
</feature>
<dbReference type="InterPro" id="IPR021235">
    <property type="entry name" value="DUF2637"/>
</dbReference>
<feature type="transmembrane region" description="Helical" evidence="1">
    <location>
        <begin position="74"/>
        <end position="95"/>
    </location>
</feature>
<proteinExistence type="predicted"/>
<keyword evidence="1" id="KW-0472">Membrane</keyword>
<comment type="caution">
    <text evidence="2">The sequence shown here is derived from an EMBL/GenBank/DDBJ whole genome shotgun (WGS) entry which is preliminary data.</text>
</comment>
<reference evidence="2 3" key="1">
    <citation type="journal article" date="2019" name="Int. J. Syst. Evol. Microbiol.">
        <title>The Global Catalogue of Microorganisms (GCM) 10K type strain sequencing project: providing services to taxonomists for standard genome sequencing and annotation.</title>
        <authorList>
            <consortium name="The Broad Institute Genomics Platform"/>
            <consortium name="The Broad Institute Genome Sequencing Center for Infectious Disease"/>
            <person name="Wu L."/>
            <person name="Ma J."/>
        </authorList>
    </citation>
    <scope>NUCLEOTIDE SEQUENCE [LARGE SCALE GENOMIC DNA]</scope>
    <source>
        <strain evidence="2 3">JCM 3272</strain>
    </source>
</reference>
<feature type="transmembrane region" description="Helical" evidence="1">
    <location>
        <begin position="107"/>
        <end position="130"/>
    </location>
</feature>
<evidence type="ECO:0000256" key="1">
    <source>
        <dbReference type="SAM" id="Phobius"/>
    </source>
</evidence>
<keyword evidence="3" id="KW-1185">Reference proteome</keyword>
<dbReference type="RefSeq" id="WP_344616668.1">
    <property type="nucleotide sequence ID" value="NZ_BAAARV010000067.1"/>
</dbReference>
<sequence length="174" mass="18436">MTGRGWAYLGTALGGFGSLAANVAHCYIPPTGAPASWRPDVGAVLSAMFWPVAVFIAVEILVRTVWPAGWWWRLARFAGLLPVALVAAVVSYRHLSGLFRHYGEDPLTATLGPLAVDGLMVMAAAALLAAHPRPARTAEIEPAPELLPELLPEPQPEPRPSLHVVGAIPSGVVR</sequence>